<gene>
    <name evidence="4" type="ORF">SAMN04487926_10416</name>
</gene>
<dbReference type="Gene3D" id="3.50.50.60">
    <property type="entry name" value="FAD/NAD(P)-binding domain"/>
    <property type="match status" value="2"/>
</dbReference>
<comment type="caution">
    <text evidence="4">The sequence shown here is derived from an EMBL/GenBank/DDBJ whole genome shotgun (WGS) entry which is preliminary data.</text>
</comment>
<dbReference type="InterPro" id="IPR023753">
    <property type="entry name" value="FAD/NAD-binding_dom"/>
</dbReference>
<evidence type="ECO:0000259" key="3">
    <source>
        <dbReference type="PROSITE" id="PS50042"/>
    </source>
</evidence>
<proteinExistence type="predicted"/>
<keyword evidence="1" id="KW-0285">Flavoprotein</keyword>
<organism evidence="4 5">
    <name type="scientific">Paraburkholderia steynii</name>
    <dbReference type="NCBI Taxonomy" id="1245441"/>
    <lineage>
        <taxon>Bacteria</taxon>
        <taxon>Pseudomonadati</taxon>
        <taxon>Pseudomonadota</taxon>
        <taxon>Betaproteobacteria</taxon>
        <taxon>Burkholderiales</taxon>
        <taxon>Burkholderiaceae</taxon>
        <taxon>Paraburkholderia</taxon>
    </lineage>
</organism>
<name>A0A7Z7B731_9BURK</name>
<evidence type="ECO:0000313" key="5">
    <source>
        <dbReference type="Proteomes" id="UP000198900"/>
    </source>
</evidence>
<evidence type="ECO:0000256" key="1">
    <source>
        <dbReference type="ARBA" id="ARBA00022630"/>
    </source>
</evidence>
<protein>
    <submittedName>
        <fullName evidence="4">Thioredoxin reductase (NADPH)</fullName>
    </submittedName>
</protein>
<evidence type="ECO:0000313" key="4">
    <source>
        <dbReference type="EMBL" id="SDH33654.1"/>
    </source>
</evidence>
<dbReference type="SUPFAM" id="SSF51206">
    <property type="entry name" value="cAMP-binding domain-like"/>
    <property type="match status" value="1"/>
</dbReference>
<dbReference type="AlphaFoldDB" id="A0A7Z7B731"/>
<dbReference type="GO" id="GO:0016491">
    <property type="term" value="F:oxidoreductase activity"/>
    <property type="evidence" value="ECO:0007669"/>
    <property type="project" value="UniProtKB-KW"/>
</dbReference>
<dbReference type="InterPro" id="IPR018490">
    <property type="entry name" value="cNMP-bd_dom_sf"/>
</dbReference>
<dbReference type="SMART" id="SM00100">
    <property type="entry name" value="cNMP"/>
    <property type="match status" value="1"/>
</dbReference>
<feature type="domain" description="Cyclic nucleotide-binding" evidence="3">
    <location>
        <begin position="22"/>
        <end position="141"/>
    </location>
</feature>
<dbReference type="SUPFAM" id="SSF51905">
    <property type="entry name" value="FAD/NAD(P)-binding domain"/>
    <property type="match status" value="1"/>
</dbReference>
<evidence type="ECO:0000256" key="2">
    <source>
        <dbReference type="ARBA" id="ARBA00023002"/>
    </source>
</evidence>
<dbReference type="InterPro" id="IPR036188">
    <property type="entry name" value="FAD/NAD-bd_sf"/>
</dbReference>
<dbReference type="Gene3D" id="2.60.120.10">
    <property type="entry name" value="Jelly Rolls"/>
    <property type="match status" value="1"/>
</dbReference>
<dbReference type="CDD" id="cd00038">
    <property type="entry name" value="CAP_ED"/>
    <property type="match status" value="1"/>
</dbReference>
<accession>A0A7Z7B731</accession>
<dbReference type="EMBL" id="FNDI01000004">
    <property type="protein sequence ID" value="SDH33654.1"/>
    <property type="molecule type" value="Genomic_DNA"/>
</dbReference>
<keyword evidence="5" id="KW-1185">Reference proteome</keyword>
<reference evidence="4" key="1">
    <citation type="submission" date="2016-10" db="EMBL/GenBank/DDBJ databases">
        <authorList>
            <person name="Varghese N."/>
            <person name="Submissions S."/>
        </authorList>
    </citation>
    <scope>NUCLEOTIDE SEQUENCE [LARGE SCALE GENOMIC DNA]</scope>
    <source>
        <strain evidence="4">YR281</strain>
    </source>
</reference>
<keyword evidence="2" id="KW-0560">Oxidoreductase</keyword>
<dbReference type="InterPro" id="IPR050097">
    <property type="entry name" value="Ferredoxin-NADP_redctase_2"/>
</dbReference>
<sequence>MGNYSSGKVGDLLAGGSRHHQIFPTLTERQVALLDRYGERRMLKMGDVLFSQGDRHIPMFAIVSGTIEATRDSLDGSHPLGMHGPGCFTGEVGTLAGRAAIATARAQTDCEVIVIDEESLRALVIAEAELGETIMRAYILRRVAFIQDQHGGVLVIGSSASAETHRLRHFLSRNGQPFAYFNIVEHPEAKELLERYGAVEADTPVVITLQGDVLKRPTHRAVADAIGLSPDRLNDGRFDVVVVGAGPAGLAAAVYAASEGLRVAVLDTKAPGGQAGTSSKIENYFGFPTGISGQALAGRGLSQCRKFGAEVGVPIEALAIECNDAPLFHISLSHNEHVYARAVVVATGARYRKPALGNLENFEGRGVYYSATYMEAALCSNEELVVVGGGNSAGQAAVFLSGFARHVHVVIRSDGLNASMSDYLIRRIDAAANITLHVRTQIVELQGEDRLEGIKWNRQGEIEHKTIRHVFLFLGAQPNTAWLRDCVALDKNGFVLTGPDIGTKWASERPPHFLETSRPGIFAVGDVRSGSVKRVAAAVGEGAAAIQSLHQYLALSGGRPA</sequence>
<dbReference type="PRINTS" id="PR00368">
    <property type="entry name" value="FADPNR"/>
</dbReference>
<dbReference type="Proteomes" id="UP000198900">
    <property type="component" value="Unassembled WGS sequence"/>
</dbReference>
<dbReference type="InterPro" id="IPR014710">
    <property type="entry name" value="RmlC-like_jellyroll"/>
</dbReference>
<dbReference type="RefSeq" id="WP_091777018.1">
    <property type="nucleotide sequence ID" value="NZ_FNDI01000004.1"/>
</dbReference>
<dbReference type="InterPro" id="IPR000595">
    <property type="entry name" value="cNMP-bd_dom"/>
</dbReference>
<dbReference type="Pfam" id="PF00027">
    <property type="entry name" value="cNMP_binding"/>
    <property type="match status" value="1"/>
</dbReference>
<dbReference type="PRINTS" id="PR00469">
    <property type="entry name" value="PNDRDTASEII"/>
</dbReference>
<dbReference type="Pfam" id="PF07992">
    <property type="entry name" value="Pyr_redox_2"/>
    <property type="match status" value="1"/>
</dbReference>
<dbReference type="PROSITE" id="PS50042">
    <property type="entry name" value="CNMP_BINDING_3"/>
    <property type="match status" value="1"/>
</dbReference>
<dbReference type="PANTHER" id="PTHR48105">
    <property type="entry name" value="THIOREDOXIN REDUCTASE 1-RELATED-RELATED"/>
    <property type="match status" value="1"/>
</dbReference>